<feature type="domain" description="Glycosyl transferase family 51" evidence="12">
    <location>
        <begin position="42"/>
        <end position="191"/>
    </location>
</feature>
<accession>A0A7W6WB89</accession>
<evidence type="ECO:0000256" key="5">
    <source>
        <dbReference type="ARBA" id="ARBA00022692"/>
    </source>
</evidence>
<dbReference type="InterPro" id="IPR001264">
    <property type="entry name" value="Glyco_trans_51"/>
</dbReference>
<keyword evidence="14" id="KW-1185">Reference proteome</keyword>
<dbReference type="NCBIfam" id="TIGR02070">
    <property type="entry name" value="mono_pep_trsgly"/>
    <property type="match status" value="1"/>
</dbReference>
<dbReference type="SUPFAM" id="SSF53955">
    <property type="entry name" value="Lysozyme-like"/>
    <property type="match status" value="1"/>
</dbReference>
<comment type="catalytic activity">
    <reaction evidence="11">
        <text>[GlcNAc-(1-&gt;4)-Mur2Ac(oyl-L-Ala-gamma-D-Glu-L-Lys-D-Ala-D-Ala)](n)-di-trans,octa-cis-undecaprenyl diphosphate + beta-D-GlcNAc-(1-&gt;4)-Mur2Ac(oyl-L-Ala-gamma-D-Glu-L-Lys-D-Ala-D-Ala)-di-trans,octa-cis-undecaprenyl diphosphate = [GlcNAc-(1-&gt;4)-Mur2Ac(oyl-L-Ala-gamma-D-Glu-L-Lys-D-Ala-D-Ala)](n+1)-di-trans,octa-cis-undecaprenyl diphosphate + di-trans,octa-cis-undecaprenyl diphosphate + H(+)</text>
        <dbReference type="Rhea" id="RHEA:23708"/>
        <dbReference type="Rhea" id="RHEA-COMP:9602"/>
        <dbReference type="Rhea" id="RHEA-COMP:9603"/>
        <dbReference type="ChEBI" id="CHEBI:15378"/>
        <dbReference type="ChEBI" id="CHEBI:58405"/>
        <dbReference type="ChEBI" id="CHEBI:60033"/>
        <dbReference type="ChEBI" id="CHEBI:78435"/>
        <dbReference type="EC" id="2.4.99.28"/>
    </reaction>
</comment>
<keyword evidence="6 11" id="KW-0133">Cell shape</keyword>
<dbReference type="EMBL" id="JACIGK010000048">
    <property type="protein sequence ID" value="MBB4268085.1"/>
    <property type="molecule type" value="Genomic_DNA"/>
</dbReference>
<sequence>MRGLALTLAIFVALTATGLLAFRMLPVPITPLMLVRLIQGEGLARDWTALDDVSPALVRAVIASEDARFCSHNGFDWVEIEEAWTTWRTGGRLRGASTISMQTARSVFLWPGRDPLRKGLEAVLTVPLEVLWPKRRILEVYLNVAEWGPGVYGAQAAARHHFDRDAAALDGRQAALLTAILPAPRSWSAARPGSHVRGVAGTIQARARQVPLGDNNTPCPRP</sequence>
<comment type="pathway">
    <text evidence="11">Cell wall biogenesis; peptidoglycan biosynthesis.</text>
</comment>
<evidence type="ECO:0000313" key="13">
    <source>
        <dbReference type="EMBL" id="MBB4268085.1"/>
    </source>
</evidence>
<dbReference type="Proteomes" id="UP000554286">
    <property type="component" value="Unassembled WGS sequence"/>
</dbReference>
<comment type="similarity">
    <text evidence="11">Belongs to the glycosyltransferase 51 family.</text>
</comment>
<dbReference type="GO" id="GO:0009274">
    <property type="term" value="C:peptidoglycan-based cell wall"/>
    <property type="evidence" value="ECO:0007669"/>
    <property type="project" value="InterPro"/>
</dbReference>
<dbReference type="GO" id="GO:0008955">
    <property type="term" value="F:peptidoglycan glycosyltransferase activity"/>
    <property type="evidence" value="ECO:0007669"/>
    <property type="project" value="UniProtKB-UniRule"/>
</dbReference>
<dbReference type="GO" id="GO:0008360">
    <property type="term" value="P:regulation of cell shape"/>
    <property type="evidence" value="ECO:0007669"/>
    <property type="project" value="UniProtKB-KW"/>
</dbReference>
<evidence type="ECO:0000256" key="10">
    <source>
        <dbReference type="ARBA" id="ARBA00023316"/>
    </source>
</evidence>
<dbReference type="GO" id="GO:0016763">
    <property type="term" value="F:pentosyltransferase activity"/>
    <property type="evidence" value="ECO:0007669"/>
    <property type="project" value="InterPro"/>
</dbReference>
<dbReference type="InterPro" id="IPR036950">
    <property type="entry name" value="PBP_transglycosylase"/>
</dbReference>
<evidence type="ECO:0000256" key="6">
    <source>
        <dbReference type="ARBA" id="ARBA00022960"/>
    </source>
</evidence>
<evidence type="ECO:0000256" key="11">
    <source>
        <dbReference type="HAMAP-Rule" id="MF_00766"/>
    </source>
</evidence>
<evidence type="ECO:0000256" key="7">
    <source>
        <dbReference type="ARBA" id="ARBA00022984"/>
    </source>
</evidence>
<keyword evidence="4 11" id="KW-0808">Transferase</keyword>
<evidence type="ECO:0000256" key="3">
    <source>
        <dbReference type="ARBA" id="ARBA00022676"/>
    </source>
</evidence>
<protein>
    <recommendedName>
        <fullName evidence="11">Biosynthetic peptidoglycan transglycosylase</fullName>
        <ecNumber evidence="11">2.4.99.28</ecNumber>
    </recommendedName>
    <alternativeName>
        <fullName evidence="11">Glycan polymerase</fullName>
    </alternativeName>
    <alternativeName>
        <fullName evidence="11">Peptidoglycan glycosyltransferase MtgA</fullName>
        <shortName evidence="11">PGT</shortName>
    </alternativeName>
</protein>
<keyword evidence="1 11" id="KW-1003">Cell membrane</keyword>
<dbReference type="InterPro" id="IPR023346">
    <property type="entry name" value="Lysozyme-like_dom_sf"/>
</dbReference>
<keyword evidence="3 11" id="KW-0328">Glycosyltransferase</keyword>
<evidence type="ECO:0000256" key="8">
    <source>
        <dbReference type="ARBA" id="ARBA00022989"/>
    </source>
</evidence>
<gene>
    <name evidence="11" type="primary">mtgA</name>
    <name evidence="13" type="ORF">GGD89_003739</name>
</gene>
<dbReference type="EC" id="2.4.99.28" evidence="11"/>
<comment type="caution">
    <text evidence="13">The sequence shown here is derived from an EMBL/GenBank/DDBJ whole genome shotgun (WGS) entry which is preliminary data.</text>
</comment>
<dbReference type="PANTHER" id="PTHR30400:SF0">
    <property type="entry name" value="BIOSYNTHETIC PEPTIDOGLYCAN TRANSGLYCOSYLASE"/>
    <property type="match status" value="1"/>
</dbReference>
<evidence type="ECO:0000313" key="14">
    <source>
        <dbReference type="Proteomes" id="UP000554286"/>
    </source>
</evidence>
<dbReference type="GO" id="GO:0009252">
    <property type="term" value="P:peptidoglycan biosynthetic process"/>
    <property type="evidence" value="ECO:0007669"/>
    <property type="project" value="UniProtKB-UniRule"/>
</dbReference>
<dbReference type="GO" id="GO:0071555">
    <property type="term" value="P:cell wall organization"/>
    <property type="evidence" value="ECO:0007669"/>
    <property type="project" value="UniProtKB-KW"/>
</dbReference>
<evidence type="ECO:0000259" key="12">
    <source>
        <dbReference type="Pfam" id="PF00912"/>
    </source>
</evidence>
<reference evidence="13 14" key="1">
    <citation type="submission" date="2020-08" db="EMBL/GenBank/DDBJ databases">
        <title>Genome sequencing of Purple Non-Sulfur Bacteria from various extreme environments.</title>
        <authorList>
            <person name="Mayer M."/>
        </authorList>
    </citation>
    <scope>NUCLEOTIDE SEQUENCE [LARGE SCALE GENOMIC DNA]</scope>
    <source>
        <strain evidence="13 14">JA131</strain>
    </source>
</reference>
<keyword evidence="5 11" id="KW-0812">Transmembrane</keyword>
<keyword evidence="9 11" id="KW-0472">Membrane</keyword>
<dbReference type="Gene3D" id="1.10.3810.10">
    <property type="entry name" value="Biosynthetic peptidoglycan transglycosylase-like"/>
    <property type="match status" value="1"/>
</dbReference>
<evidence type="ECO:0000256" key="1">
    <source>
        <dbReference type="ARBA" id="ARBA00022475"/>
    </source>
</evidence>
<dbReference type="GO" id="GO:0005886">
    <property type="term" value="C:plasma membrane"/>
    <property type="evidence" value="ECO:0007669"/>
    <property type="project" value="UniProtKB-SubCell"/>
</dbReference>
<dbReference type="HAMAP" id="MF_00766">
    <property type="entry name" value="PGT_MtgA"/>
    <property type="match status" value="1"/>
</dbReference>
<name>A0A7W6WB89_9PROT</name>
<dbReference type="PANTHER" id="PTHR30400">
    <property type="entry name" value="MONOFUNCTIONAL BIOSYNTHETIC PEPTIDOGLYCAN TRANSGLYCOSYLASE"/>
    <property type="match status" value="1"/>
</dbReference>
<dbReference type="InterPro" id="IPR011812">
    <property type="entry name" value="Pep_trsgly"/>
</dbReference>
<dbReference type="RefSeq" id="WP_343058650.1">
    <property type="nucleotide sequence ID" value="NZ_JACIGK010000048.1"/>
</dbReference>
<dbReference type="Pfam" id="PF00912">
    <property type="entry name" value="Transgly"/>
    <property type="match status" value="1"/>
</dbReference>
<comment type="function">
    <text evidence="11">Peptidoglycan polymerase that catalyzes glycan chain elongation from lipid-linked precursors.</text>
</comment>
<evidence type="ECO:0000256" key="2">
    <source>
        <dbReference type="ARBA" id="ARBA00022519"/>
    </source>
</evidence>
<keyword evidence="8 11" id="KW-1133">Transmembrane helix</keyword>
<keyword evidence="10 11" id="KW-0961">Cell wall biogenesis/degradation</keyword>
<dbReference type="UniPathway" id="UPA00219"/>
<dbReference type="AlphaFoldDB" id="A0A7W6WB89"/>
<evidence type="ECO:0000256" key="9">
    <source>
        <dbReference type="ARBA" id="ARBA00023136"/>
    </source>
</evidence>
<evidence type="ECO:0000256" key="4">
    <source>
        <dbReference type="ARBA" id="ARBA00022679"/>
    </source>
</evidence>
<comment type="subcellular location">
    <subcellularLocation>
        <location evidence="11">Cell inner membrane</location>
        <topology evidence="11">Single-pass membrane protein</topology>
    </subcellularLocation>
</comment>
<organism evidence="13 14">
    <name type="scientific">Roseospira visakhapatnamensis</name>
    <dbReference type="NCBI Taxonomy" id="390880"/>
    <lineage>
        <taxon>Bacteria</taxon>
        <taxon>Pseudomonadati</taxon>
        <taxon>Pseudomonadota</taxon>
        <taxon>Alphaproteobacteria</taxon>
        <taxon>Rhodospirillales</taxon>
        <taxon>Rhodospirillaceae</taxon>
        <taxon>Roseospira</taxon>
    </lineage>
</organism>
<keyword evidence="2 11" id="KW-0997">Cell inner membrane</keyword>
<keyword evidence="7 11" id="KW-0573">Peptidoglycan synthesis</keyword>
<proteinExistence type="inferred from homology"/>